<protein>
    <recommendedName>
        <fullName evidence="6">Transporter</fullName>
    </recommendedName>
</protein>
<dbReference type="SUPFAM" id="SSF161070">
    <property type="entry name" value="SNF-like"/>
    <property type="match status" value="1"/>
</dbReference>
<dbReference type="GO" id="GO:0016020">
    <property type="term" value="C:membrane"/>
    <property type="evidence" value="ECO:0007669"/>
    <property type="project" value="UniProtKB-SubCell"/>
</dbReference>
<organism evidence="8 9">
    <name type="scientific">Lacrimispora celerecrescens</name>
    <dbReference type="NCBI Taxonomy" id="29354"/>
    <lineage>
        <taxon>Bacteria</taxon>
        <taxon>Bacillati</taxon>
        <taxon>Bacillota</taxon>
        <taxon>Clostridia</taxon>
        <taxon>Lachnospirales</taxon>
        <taxon>Lachnospiraceae</taxon>
        <taxon>Lacrimispora</taxon>
    </lineage>
</organism>
<evidence type="ECO:0000256" key="4">
    <source>
        <dbReference type="ARBA" id="ARBA00022989"/>
    </source>
</evidence>
<dbReference type="Pfam" id="PF00209">
    <property type="entry name" value="SNF"/>
    <property type="match status" value="2"/>
</dbReference>
<dbReference type="PRINTS" id="PR00176">
    <property type="entry name" value="NANEUSMPORT"/>
</dbReference>
<feature type="transmembrane region" description="Helical" evidence="7">
    <location>
        <begin position="364"/>
        <end position="386"/>
    </location>
</feature>
<dbReference type="PROSITE" id="PS50267">
    <property type="entry name" value="NA_NEUROTRAN_SYMP_3"/>
    <property type="match status" value="1"/>
</dbReference>
<accession>A0A084JRH3</accession>
<dbReference type="STRING" id="29354.IO98_02440"/>
<dbReference type="InterPro" id="IPR037272">
    <property type="entry name" value="SNS_sf"/>
</dbReference>
<feature type="transmembrane region" description="Helical" evidence="7">
    <location>
        <begin position="105"/>
        <end position="124"/>
    </location>
</feature>
<keyword evidence="2 6" id="KW-0813">Transport</keyword>
<dbReference type="OrthoDB" id="9762833at2"/>
<dbReference type="GO" id="GO:0015293">
    <property type="term" value="F:symporter activity"/>
    <property type="evidence" value="ECO:0007669"/>
    <property type="project" value="UniProtKB-KW"/>
</dbReference>
<keyword evidence="9" id="KW-1185">Reference proteome</keyword>
<feature type="transmembrane region" description="Helical" evidence="7">
    <location>
        <begin position="144"/>
        <end position="166"/>
    </location>
</feature>
<evidence type="ECO:0000256" key="2">
    <source>
        <dbReference type="ARBA" id="ARBA00022448"/>
    </source>
</evidence>
<feature type="transmembrane region" description="Helical" evidence="7">
    <location>
        <begin position="322"/>
        <end position="343"/>
    </location>
</feature>
<evidence type="ECO:0000256" key="1">
    <source>
        <dbReference type="ARBA" id="ARBA00004141"/>
    </source>
</evidence>
<dbReference type="PANTHER" id="PTHR42948">
    <property type="entry name" value="TRANSPORTER"/>
    <property type="match status" value="1"/>
</dbReference>
<comment type="subcellular location">
    <subcellularLocation>
        <location evidence="1">Membrane</location>
        <topology evidence="1">Multi-pass membrane protein</topology>
    </subcellularLocation>
</comment>
<evidence type="ECO:0000256" key="5">
    <source>
        <dbReference type="ARBA" id="ARBA00023136"/>
    </source>
</evidence>
<feature type="transmembrane region" description="Helical" evidence="7">
    <location>
        <begin position="436"/>
        <end position="462"/>
    </location>
</feature>
<feature type="transmembrane region" description="Helical" evidence="7">
    <location>
        <begin position="186"/>
        <end position="211"/>
    </location>
</feature>
<feature type="transmembrane region" description="Helical" evidence="7">
    <location>
        <begin position="223"/>
        <end position="248"/>
    </location>
</feature>
<dbReference type="NCBIfam" id="NF037979">
    <property type="entry name" value="Na_transp"/>
    <property type="match status" value="1"/>
</dbReference>
<comment type="similarity">
    <text evidence="6">Belongs to the sodium:neurotransmitter symporter (SNF) (TC 2.A.22) family.</text>
</comment>
<dbReference type="EMBL" id="JPME01000003">
    <property type="protein sequence ID" value="KEZ91557.1"/>
    <property type="molecule type" value="Genomic_DNA"/>
</dbReference>
<evidence type="ECO:0000256" key="6">
    <source>
        <dbReference type="RuleBase" id="RU003732"/>
    </source>
</evidence>
<dbReference type="Proteomes" id="UP000028525">
    <property type="component" value="Unassembled WGS sequence"/>
</dbReference>
<feature type="transmembrane region" description="Helical" evidence="7">
    <location>
        <begin position="392"/>
        <end position="415"/>
    </location>
</feature>
<gene>
    <name evidence="8" type="ORF">IO98_02440</name>
</gene>
<evidence type="ECO:0000256" key="7">
    <source>
        <dbReference type="SAM" id="Phobius"/>
    </source>
</evidence>
<keyword evidence="6" id="KW-0769">Symport</keyword>
<dbReference type="PROSITE" id="PS00610">
    <property type="entry name" value="NA_NEUROTRAN_SYMP_1"/>
    <property type="match status" value="1"/>
</dbReference>
<keyword evidence="3 6" id="KW-0812">Transmembrane</keyword>
<feature type="transmembrane region" description="Helical" evidence="7">
    <location>
        <begin position="260"/>
        <end position="285"/>
    </location>
</feature>
<dbReference type="InterPro" id="IPR000175">
    <property type="entry name" value="Na/ntran_symport"/>
</dbReference>
<keyword evidence="4 7" id="KW-1133">Transmembrane helix</keyword>
<evidence type="ECO:0000256" key="3">
    <source>
        <dbReference type="ARBA" id="ARBA00022692"/>
    </source>
</evidence>
<keyword evidence="5 7" id="KW-0472">Membrane</keyword>
<feature type="transmembrane region" description="Helical" evidence="7">
    <location>
        <begin position="292"/>
        <end position="310"/>
    </location>
</feature>
<feature type="transmembrane region" description="Helical" evidence="7">
    <location>
        <begin position="474"/>
        <end position="491"/>
    </location>
</feature>
<dbReference type="AlphaFoldDB" id="A0A084JRH3"/>
<evidence type="ECO:0000313" key="8">
    <source>
        <dbReference type="EMBL" id="KEZ91557.1"/>
    </source>
</evidence>
<proteinExistence type="inferred from homology"/>
<feature type="transmembrane region" description="Helical" evidence="7">
    <location>
        <begin position="12"/>
        <end position="29"/>
    </location>
</feature>
<dbReference type="RefSeq" id="WP_038277548.1">
    <property type="nucleotide sequence ID" value="NZ_JPME01000003.1"/>
</dbReference>
<name>A0A084JRH3_9FIRM</name>
<feature type="transmembrane region" description="Helical" evidence="7">
    <location>
        <begin position="41"/>
        <end position="62"/>
    </location>
</feature>
<sequence length="500" mass="54910">MRDQWNSRTGFLFAAIGAAVGLGNLWRFPFQAYKNGGGAFFLPYFVAIITCAVPLMIMEYTYGRRIRGGSTKAFAKLKKKFEIIGWVQVMVPIVVMMFYSTIISISVVFMIYCIGHAFGVVNWMSNPGPLLGAITGQAQNAFDFASGFSFYMLGAVVVVWFANWAIVRQGISGGIEKASKIFTPMLMILMIIFMINSMTLEGANIGLNALFTPDFSKILNPSIWVAAYAQVFFSTTLAVGVMIAYGSYLGEKQDIVNNSFITVLSNSSFDIIAGITVFSTLGFLVNKQGVSFDSFGNGAGVAFIAFPIAISTMSSNIVVQGILGFLFFFCLFIAGISSSISMLEAFNTAALDKFKISRKKLTSIISIVGFIGSATFATYCGFNYILDLVDSYVANYVIATLGLVEVIAISHIYGTEKLREDANQYSDFKVGKWWDYLLKYFTPILLGITVITNFVSGIMQMFDMDSVTLLSNVVFGWGTVIVMIGVAIVFCKRPWQVEIE</sequence>
<evidence type="ECO:0000313" key="9">
    <source>
        <dbReference type="Proteomes" id="UP000028525"/>
    </source>
</evidence>
<feature type="transmembrane region" description="Helical" evidence="7">
    <location>
        <begin position="83"/>
        <end position="99"/>
    </location>
</feature>
<comment type="caution">
    <text evidence="8">The sequence shown here is derived from an EMBL/GenBank/DDBJ whole genome shotgun (WGS) entry which is preliminary data.</text>
</comment>
<dbReference type="PANTHER" id="PTHR42948:SF1">
    <property type="entry name" value="TRANSPORTER"/>
    <property type="match status" value="1"/>
</dbReference>
<reference evidence="8 9" key="1">
    <citation type="submission" date="2014-07" db="EMBL/GenBank/DDBJ databases">
        <title>Draft genome of Clostridium celerecrescens 152B isolated from sediments associated with methane hydrate from Krishna Godavari basin.</title>
        <authorList>
            <person name="Honkalas V.S."/>
            <person name="Dabir A.P."/>
            <person name="Arora P."/>
            <person name="Dhakephalkar P.K."/>
        </authorList>
    </citation>
    <scope>NUCLEOTIDE SEQUENCE [LARGE SCALE GENOMIC DNA]</scope>
    <source>
        <strain evidence="8 9">152B</strain>
    </source>
</reference>